<evidence type="ECO:0000256" key="4">
    <source>
        <dbReference type="PROSITE-ProRule" id="PRU00146"/>
    </source>
</evidence>
<evidence type="ECO:0000313" key="7">
    <source>
        <dbReference type="EMBL" id="SZX64003.1"/>
    </source>
</evidence>
<dbReference type="InterPro" id="IPR019786">
    <property type="entry name" value="Zinc_finger_PHD-type_CS"/>
</dbReference>
<keyword evidence="3" id="KW-0862">Zinc</keyword>
<feature type="region of interest" description="Disordered" evidence="5">
    <location>
        <begin position="1211"/>
        <end position="1263"/>
    </location>
</feature>
<dbReference type="InterPro" id="IPR024741">
    <property type="entry name" value="Condensin2_G2"/>
</dbReference>
<keyword evidence="2 4" id="KW-0863">Zinc-finger</keyword>
<dbReference type="CDD" id="cd15545">
    <property type="entry name" value="PHD_BAZ2A_like"/>
    <property type="match status" value="1"/>
</dbReference>
<gene>
    <name evidence="7" type="ORF">BQ4739_LOCUS4537</name>
</gene>
<dbReference type="GO" id="GO:0008270">
    <property type="term" value="F:zinc ion binding"/>
    <property type="evidence" value="ECO:0007669"/>
    <property type="project" value="UniProtKB-KW"/>
</dbReference>
<sequence>MDVEKLKDLDVAAFVGTHGKYDSDDLKEKLSSCTRAVLVQFADALRIQVNAALEQLQDCLPEEGEDFDEAKTEPLEAALAALRLAALLCTDALHECHANPPDALCSAAIMLHDHALLELGDARPDVQDAVAKLCCTWWQYGAENREFLVSQTLPFLLLRAISSSKAAHVKACHAMRGALELLDFEDASINDMKRMLLQAAICPAFVSRPEGRKFLACLLTVHPSMVQEMTSVIRNQIPAGRRSVLDAYGEVILRGWREAVGPCLAEIETNLIQNLMNAALHGSGQALVANIRRVLGELHSCKRLGGAGSVDAMLVRLYEPILFRALSAANAGVRRNALELLLDAFPLLDPEASTEEQDELLVRQFQALSDGLTDACPSVRVVAAQGICGVLNLYWEIIPSATTAGFVSRLTSQLAFDAAMPAVRVAVLEGLQLLVDNQHAQPVLSKALPQLAPVMWDPSPRVREAMADLLLCISTSRGLHFWEVVPLEVLLEQLVGAGAAAPGSSSVAQKLHQLLVPSYFPNPQEGAARIAALLKENPAAGQSFCKMLVAPFIHYMDSGKGSHQVQVPLEDILQLASCLMSHLLQHPPVPDARSPPRKHRNRGTGGGRDAAADGTEGRPSTAAGRGGRGKRKKAPAPAAAAGSSAAAGADAEVPEEEQEVDVMAVGVQEESVDSWQALLAGLAEICAGIGMALQHELCDEQDVQGLFSEASLQQLLTGCPGATAERCVWRIAEALPCLAAARHLLLSRMQLLASGQLLPEGLDAAAAAAAAVFGAGSAAGAAGSSAALAAAAADAAAVLACLAAGTTGTKAAAMLCAALGLVWPGCNSTSKPAATAPAAAEAEAAANGDVDSTRCRSCGQSEPEDCLLLCDGCDAGFHTSCLLPQLSCVPEGDWFCPGCCTEVKECSLSRGAAVACMSLLLLSDSGRQLLSRQGLLQRAMPLVQQEAAAAAAAAQTAIRRAAGAGQADEAVQGVVAALRLGALHARAGMHVLAGDIEGQPATLAEGAVSILQQVASCCHLLRQLPAEAAANSDAEESGQLVACIQQLLGLLKDVWCALRLLTGADGQAALAAVAAAAAAAAECGCSLLAGLVAVSTAAEEAEDTADALKGALGANTQLLRALLASPSSPAVQQRLSAWLLLWLEALATSPLAAAGTALKQDLPVLLSALLGDQQAGGRAAAGMRNVPVLGGAGGLQEEQWLPLLAAAAAQADDVDTAEGQDGSQQQQQQESEDEDEDADTENQNPNTRTAAQPAAAAAKAKGGAARTTAARLAAGRHLPPLLQAFVTTVARQKHSGTALAGRCMQLSISSAQQENWQACLGGLRLGRLLGCSPAGEQLEALKGVKAAALQDNGTDALLAAEQVDRMLAVVSV</sequence>
<dbReference type="PROSITE" id="PS50016">
    <property type="entry name" value="ZF_PHD_2"/>
    <property type="match status" value="1"/>
</dbReference>
<dbReference type="GO" id="GO:0000796">
    <property type="term" value="C:condensin complex"/>
    <property type="evidence" value="ECO:0007669"/>
    <property type="project" value="TreeGrafter"/>
</dbReference>
<dbReference type="Gene3D" id="3.30.40.10">
    <property type="entry name" value="Zinc/RING finger domain, C3HC4 (zinc finger)"/>
    <property type="match status" value="1"/>
</dbReference>
<dbReference type="Gene3D" id="1.25.10.10">
    <property type="entry name" value="Leucine-rich Repeat Variant"/>
    <property type="match status" value="1"/>
</dbReference>
<dbReference type="SMART" id="SM00249">
    <property type="entry name" value="PHD"/>
    <property type="match status" value="1"/>
</dbReference>
<dbReference type="PANTHER" id="PTHR16199:SF4">
    <property type="entry name" value="CONDENSIN-2 COMPLEX SUBUNIT G2"/>
    <property type="match status" value="1"/>
</dbReference>
<dbReference type="InterPro" id="IPR011011">
    <property type="entry name" value="Znf_FYVE_PHD"/>
</dbReference>
<dbReference type="SUPFAM" id="SSF48371">
    <property type="entry name" value="ARM repeat"/>
    <property type="match status" value="1"/>
</dbReference>
<name>A0A383VGE0_TETOB</name>
<evidence type="ECO:0000256" key="1">
    <source>
        <dbReference type="ARBA" id="ARBA00022723"/>
    </source>
</evidence>
<dbReference type="STRING" id="3088.A0A383VGE0"/>
<feature type="compositionally biased region" description="Acidic residues" evidence="5">
    <location>
        <begin position="1230"/>
        <end position="1240"/>
    </location>
</feature>
<dbReference type="EMBL" id="FNXT01000363">
    <property type="protein sequence ID" value="SZX64003.1"/>
    <property type="molecule type" value="Genomic_DNA"/>
</dbReference>
<dbReference type="InterPro" id="IPR013083">
    <property type="entry name" value="Znf_RING/FYVE/PHD"/>
</dbReference>
<feature type="domain" description="PHD-type" evidence="6">
    <location>
        <begin position="852"/>
        <end position="902"/>
    </location>
</feature>
<evidence type="ECO:0000259" key="6">
    <source>
        <dbReference type="PROSITE" id="PS50016"/>
    </source>
</evidence>
<reference evidence="7 8" key="1">
    <citation type="submission" date="2016-10" db="EMBL/GenBank/DDBJ databases">
        <authorList>
            <person name="Cai Z."/>
        </authorList>
    </citation>
    <scope>NUCLEOTIDE SEQUENCE [LARGE SCALE GENOMIC DNA]</scope>
</reference>
<evidence type="ECO:0000256" key="5">
    <source>
        <dbReference type="SAM" id="MobiDB-lite"/>
    </source>
</evidence>
<dbReference type="InterPro" id="IPR019787">
    <property type="entry name" value="Znf_PHD-finger"/>
</dbReference>
<feature type="compositionally biased region" description="Low complexity" evidence="5">
    <location>
        <begin position="635"/>
        <end position="649"/>
    </location>
</feature>
<keyword evidence="1" id="KW-0479">Metal-binding</keyword>
<dbReference type="InterPro" id="IPR001965">
    <property type="entry name" value="Znf_PHD"/>
</dbReference>
<keyword evidence="8" id="KW-1185">Reference proteome</keyword>
<dbReference type="Pfam" id="PF00628">
    <property type="entry name" value="PHD"/>
    <property type="match status" value="1"/>
</dbReference>
<accession>A0A383VGE0</accession>
<feature type="compositionally biased region" description="Low complexity" evidence="5">
    <location>
        <begin position="1219"/>
        <end position="1229"/>
    </location>
</feature>
<dbReference type="GO" id="GO:0000070">
    <property type="term" value="P:mitotic sister chromatid segregation"/>
    <property type="evidence" value="ECO:0007669"/>
    <property type="project" value="TreeGrafter"/>
</dbReference>
<evidence type="ECO:0000256" key="3">
    <source>
        <dbReference type="ARBA" id="ARBA00022833"/>
    </source>
</evidence>
<dbReference type="GO" id="GO:0005634">
    <property type="term" value="C:nucleus"/>
    <property type="evidence" value="ECO:0007669"/>
    <property type="project" value="InterPro"/>
</dbReference>
<evidence type="ECO:0000256" key="2">
    <source>
        <dbReference type="ARBA" id="ARBA00022771"/>
    </source>
</evidence>
<protein>
    <recommendedName>
        <fullName evidence="6">PHD-type domain-containing protein</fullName>
    </recommendedName>
</protein>
<feature type="region of interest" description="Disordered" evidence="5">
    <location>
        <begin position="586"/>
        <end position="659"/>
    </location>
</feature>
<dbReference type="InterPro" id="IPR016024">
    <property type="entry name" value="ARM-type_fold"/>
</dbReference>
<dbReference type="PROSITE" id="PS01359">
    <property type="entry name" value="ZF_PHD_1"/>
    <property type="match status" value="1"/>
</dbReference>
<evidence type="ECO:0000313" key="8">
    <source>
        <dbReference type="Proteomes" id="UP000256970"/>
    </source>
</evidence>
<dbReference type="Proteomes" id="UP000256970">
    <property type="component" value="Unassembled WGS sequence"/>
</dbReference>
<organism evidence="7 8">
    <name type="scientific">Tetradesmus obliquus</name>
    <name type="common">Green alga</name>
    <name type="synonym">Acutodesmus obliquus</name>
    <dbReference type="NCBI Taxonomy" id="3088"/>
    <lineage>
        <taxon>Eukaryota</taxon>
        <taxon>Viridiplantae</taxon>
        <taxon>Chlorophyta</taxon>
        <taxon>core chlorophytes</taxon>
        <taxon>Chlorophyceae</taxon>
        <taxon>CS clade</taxon>
        <taxon>Sphaeropleales</taxon>
        <taxon>Scenedesmaceae</taxon>
        <taxon>Tetradesmus</taxon>
    </lineage>
</organism>
<dbReference type="SUPFAM" id="SSF57903">
    <property type="entry name" value="FYVE/PHD zinc finger"/>
    <property type="match status" value="1"/>
</dbReference>
<dbReference type="Pfam" id="PF12422">
    <property type="entry name" value="Condensin2nSMC"/>
    <property type="match status" value="1"/>
</dbReference>
<dbReference type="InterPro" id="IPR011989">
    <property type="entry name" value="ARM-like"/>
</dbReference>
<dbReference type="PANTHER" id="PTHR16199">
    <property type="entry name" value="CONDENSIN-2 COMPLEX SUBUNIT G2"/>
    <property type="match status" value="1"/>
</dbReference>
<proteinExistence type="predicted"/>
<feature type="compositionally biased region" description="Low complexity" evidence="5">
    <location>
        <begin position="1241"/>
        <end position="1263"/>
    </location>
</feature>